<dbReference type="SUPFAM" id="SSF52047">
    <property type="entry name" value="RNI-like"/>
    <property type="match status" value="1"/>
</dbReference>
<dbReference type="GO" id="GO:0045211">
    <property type="term" value="C:postsynaptic membrane"/>
    <property type="evidence" value="ECO:0007669"/>
    <property type="project" value="TreeGrafter"/>
</dbReference>
<dbReference type="GO" id="GO:0098609">
    <property type="term" value="P:cell-cell adhesion"/>
    <property type="evidence" value="ECO:0007669"/>
    <property type="project" value="TreeGrafter"/>
</dbReference>
<dbReference type="SMART" id="SM00364">
    <property type="entry name" value="LRR_BAC"/>
    <property type="match status" value="12"/>
</dbReference>
<dbReference type="SUPFAM" id="SSF50156">
    <property type="entry name" value="PDZ domain-like"/>
    <property type="match status" value="1"/>
</dbReference>
<gene>
    <name evidence="6" type="primary">LOC116301273</name>
</gene>
<feature type="compositionally biased region" description="Basic and acidic residues" evidence="3">
    <location>
        <begin position="532"/>
        <end position="541"/>
    </location>
</feature>
<evidence type="ECO:0000256" key="1">
    <source>
        <dbReference type="ARBA" id="ARBA00022614"/>
    </source>
</evidence>
<dbReference type="GO" id="GO:0019901">
    <property type="term" value="F:protein kinase binding"/>
    <property type="evidence" value="ECO:0007669"/>
    <property type="project" value="TreeGrafter"/>
</dbReference>
<feature type="domain" description="PDZ" evidence="4">
    <location>
        <begin position="1030"/>
        <end position="1107"/>
    </location>
</feature>
<keyword evidence="5" id="KW-1185">Reference proteome</keyword>
<dbReference type="KEGG" id="aten:116301273"/>
<dbReference type="InterPro" id="IPR050614">
    <property type="entry name" value="Synaptic_Scaffolding_LAP-MAGUK"/>
</dbReference>
<dbReference type="Pfam" id="PF23598">
    <property type="entry name" value="LRR_14"/>
    <property type="match status" value="2"/>
</dbReference>
<keyword evidence="1" id="KW-0433">Leucine-rich repeat</keyword>
<dbReference type="PROSITE" id="PS50106">
    <property type="entry name" value="PDZ"/>
    <property type="match status" value="1"/>
</dbReference>
<dbReference type="InterPro" id="IPR001478">
    <property type="entry name" value="PDZ"/>
</dbReference>
<dbReference type="PROSITE" id="PS51450">
    <property type="entry name" value="LRR"/>
    <property type="match status" value="2"/>
</dbReference>
<evidence type="ECO:0000259" key="4">
    <source>
        <dbReference type="PROSITE" id="PS50106"/>
    </source>
</evidence>
<dbReference type="GO" id="GO:0005912">
    <property type="term" value="C:adherens junction"/>
    <property type="evidence" value="ECO:0007669"/>
    <property type="project" value="TreeGrafter"/>
</dbReference>
<evidence type="ECO:0000313" key="5">
    <source>
        <dbReference type="Proteomes" id="UP000515163"/>
    </source>
</evidence>
<proteinExistence type="predicted"/>
<dbReference type="Pfam" id="PF00595">
    <property type="entry name" value="PDZ"/>
    <property type="match status" value="1"/>
</dbReference>
<feature type="region of interest" description="Disordered" evidence="3">
    <location>
        <begin position="505"/>
        <end position="838"/>
    </location>
</feature>
<feature type="compositionally biased region" description="Polar residues" evidence="3">
    <location>
        <begin position="721"/>
        <end position="733"/>
    </location>
</feature>
<feature type="compositionally biased region" description="Basic and acidic residues" evidence="3">
    <location>
        <begin position="691"/>
        <end position="708"/>
    </location>
</feature>
<dbReference type="GO" id="GO:0014069">
    <property type="term" value="C:postsynaptic density"/>
    <property type="evidence" value="ECO:0007669"/>
    <property type="project" value="TreeGrafter"/>
</dbReference>
<dbReference type="InterPro" id="IPR001611">
    <property type="entry name" value="Leu-rich_rpt"/>
</dbReference>
<feature type="region of interest" description="Disordered" evidence="3">
    <location>
        <begin position="885"/>
        <end position="941"/>
    </location>
</feature>
<dbReference type="SMART" id="SM00228">
    <property type="entry name" value="PDZ"/>
    <property type="match status" value="1"/>
</dbReference>
<dbReference type="FunFam" id="3.80.10.10:FF:000118">
    <property type="entry name" value="Leucine rich repeat containing 7"/>
    <property type="match status" value="1"/>
</dbReference>
<dbReference type="InParanoid" id="A0A6P8IHB1"/>
<protein>
    <submittedName>
        <fullName evidence="6">Leucine-rich repeat-containing protein 7-like</fullName>
    </submittedName>
</protein>
<dbReference type="InterPro" id="IPR032675">
    <property type="entry name" value="LRR_dom_sf"/>
</dbReference>
<dbReference type="GeneID" id="116301273"/>
<organism evidence="5 6">
    <name type="scientific">Actinia tenebrosa</name>
    <name type="common">Australian red waratah sea anemone</name>
    <dbReference type="NCBI Taxonomy" id="6105"/>
    <lineage>
        <taxon>Eukaryota</taxon>
        <taxon>Metazoa</taxon>
        <taxon>Cnidaria</taxon>
        <taxon>Anthozoa</taxon>
        <taxon>Hexacorallia</taxon>
        <taxon>Actiniaria</taxon>
        <taxon>Actiniidae</taxon>
        <taxon>Actinia</taxon>
    </lineage>
</organism>
<dbReference type="SMART" id="SM00369">
    <property type="entry name" value="LRR_TYP"/>
    <property type="match status" value="13"/>
</dbReference>
<feature type="compositionally biased region" description="Basic and acidic residues" evidence="3">
    <location>
        <begin position="614"/>
        <end position="623"/>
    </location>
</feature>
<dbReference type="Proteomes" id="UP000515163">
    <property type="component" value="Unplaced"/>
</dbReference>
<reference evidence="6" key="1">
    <citation type="submission" date="2025-08" db="UniProtKB">
        <authorList>
            <consortium name="RefSeq"/>
        </authorList>
    </citation>
    <scope>IDENTIFICATION</scope>
    <source>
        <tissue evidence="6">Tentacle</tissue>
    </source>
</reference>
<dbReference type="SUPFAM" id="SSF52058">
    <property type="entry name" value="L domain-like"/>
    <property type="match status" value="1"/>
</dbReference>
<evidence type="ECO:0000256" key="3">
    <source>
        <dbReference type="SAM" id="MobiDB-lite"/>
    </source>
</evidence>
<accession>A0A6P8IHB1</accession>
<feature type="compositionally biased region" description="Basic and acidic residues" evidence="3">
    <location>
        <begin position="654"/>
        <end position="673"/>
    </location>
</feature>
<dbReference type="RefSeq" id="XP_031566166.1">
    <property type="nucleotide sequence ID" value="XM_031710306.1"/>
</dbReference>
<feature type="compositionally biased region" description="Basic and acidic residues" evidence="3">
    <location>
        <begin position="734"/>
        <end position="748"/>
    </location>
</feature>
<dbReference type="InterPro" id="IPR036034">
    <property type="entry name" value="PDZ_sf"/>
</dbReference>
<evidence type="ECO:0000256" key="2">
    <source>
        <dbReference type="ARBA" id="ARBA00022737"/>
    </source>
</evidence>
<keyword evidence="2" id="KW-0677">Repeat</keyword>
<dbReference type="OrthoDB" id="2187496at2759"/>
<sequence length="1122" mass="126648">MPRWFTSSCFTADLLDQSAITMAVLELSHCSLTNVPSEIFKSREGKNLEEVYLDANQLRDLPRALFNLQHLRILSLSDNELTIIPSAIANLTNLREINVSKNGIIDLPENIKNCKNLEEIEASVNPIGKLPESLGYLTSLTSLYLNDAFIDFLPASFGRLENLKILELRDNHLRVLPKSMSHLSKLERLDIASNEFVEVPVVVGCLRSLKELWMDSNCIKELRPEIGLLRQLMFLDVSKNRLEWLPPEIESLQSLTDLYLSNNLLIELPEQIGGLGKLQTIKLDENHLGDLPNSIGKLKNLEELVLTCNELVDLPPTIGYLRKLRVLNADENFLESIPSELGSCTSMTILSLRDNRLVYVPDDIGRMPSLQVINLACNRLKYLPYTFYKLANLKALWLSENQSKAMVPLQSEFNTTLGTHVLTCYMFPQEPFSEDEEEDDNVSMNSVEIHEDQENDNLLAVNLDTGPPPQRSSIVFDIDENDYLARLARFSSPYPKDVRDRAAQYLASRRQQQHQQQDANQSSPIMSRHQCHQHEQREQRSKMPTTSSHAEPPPTDRKLPHPAQQPVHSQPNFQHPPRETDQAPYRPPPPREVTNHEIPRTHVLPPAPPFIQEPEEREREHAESLASQGLRGVQEQRGVEDPRGVRGQPAQRMPEQDARRVMDIRLEVEREVPWYEDELQESSETGSVHSIHSDHRGSQTPADHRELPQGDQRNIAVIAQSRPTQNGELSSANHRVEPSHRNYEEGDQRGIPMYEGRMQPRQQQPPSIPPPIYPNQPRSTSSYSSSLPSQHSFREEAPSSTSSMRNPPATGEWIRINERPQGSQGSSASYDDVHSFHSEEPSVLYNDNTNQPVLRPPSYHEAIGQPSGELVSHIYVDQLRPSATRPIDTVPEVDPRFSPPPGYSTIDPRLWNQASTGYPQPPARPDYSTVPTSGSQTSGFITAGRQPVSLSRPETNQRLPQNDVYPANVPDAARYEEQVRQLQMQRREGNRFVDSGSLDRGGVGLGTRDSAENLRVREESVPVPSRHENKFSIRIHKNPNLGFSIAGGKASTTNPFDPQDPTCIYVTKVQPEGPAAFALKPGDKILEVNSISLRNVSHEYAVTFLKNNQVVDLLVSRTEDQR</sequence>
<dbReference type="SMART" id="SM00365">
    <property type="entry name" value="LRR_SD22"/>
    <property type="match status" value="5"/>
</dbReference>
<dbReference type="PANTHER" id="PTHR23119:SF50">
    <property type="entry name" value="PDZ DOMAIN-CONTAINING PROTEIN"/>
    <property type="match status" value="1"/>
</dbReference>
<evidence type="ECO:0000313" key="6">
    <source>
        <dbReference type="RefSeq" id="XP_031566166.1"/>
    </source>
</evidence>
<feature type="compositionally biased region" description="Polar residues" evidence="3">
    <location>
        <begin position="820"/>
        <end position="829"/>
    </location>
</feature>
<dbReference type="Gene3D" id="2.30.42.10">
    <property type="match status" value="1"/>
</dbReference>
<feature type="region of interest" description="Disordered" evidence="3">
    <location>
        <begin position="986"/>
        <end position="1007"/>
    </location>
</feature>
<dbReference type="Pfam" id="PF13855">
    <property type="entry name" value="LRR_8"/>
    <property type="match status" value="1"/>
</dbReference>
<feature type="compositionally biased region" description="Polar residues" evidence="3">
    <location>
        <begin position="929"/>
        <end position="940"/>
    </location>
</feature>
<name>A0A6P8IHB1_ACTTE</name>
<dbReference type="Gene3D" id="3.80.10.10">
    <property type="entry name" value="Ribonuclease Inhibitor"/>
    <property type="match status" value="3"/>
</dbReference>
<dbReference type="PANTHER" id="PTHR23119">
    <property type="entry name" value="DISCS LARGE"/>
    <property type="match status" value="1"/>
</dbReference>
<dbReference type="GO" id="GO:0016323">
    <property type="term" value="C:basolateral plasma membrane"/>
    <property type="evidence" value="ECO:0007669"/>
    <property type="project" value="TreeGrafter"/>
</dbReference>
<dbReference type="InterPro" id="IPR055414">
    <property type="entry name" value="LRR_R13L4/SHOC2-like"/>
</dbReference>
<dbReference type="AlphaFoldDB" id="A0A6P8IHB1"/>
<dbReference type="InterPro" id="IPR003591">
    <property type="entry name" value="Leu-rich_rpt_typical-subtyp"/>
</dbReference>
<dbReference type="GO" id="GO:0045197">
    <property type="term" value="P:establishment or maintenance of epithelial cell apical/basal polarity"/>
    <property type="evidence" value="ECO:0007669"/>
    <property type="project" value="TreeGrafter"/>
</dbReference>
<dbReference type="GO" id="GO:0098968">
    <property type="term" value="P:neurotransmitter receptor transport postsynaptic membrane to endosome"/>
    <property type="evidence" value="ECO:0007669"/>
    <property type="project" value="TreeGrafter"/>
</dbReference>
<dbReference type="GO" id="GO:0043113">
    <property type="term" value="P:receptor clustering"/>
    <property type="evidence" value="ECO:0007669"/>
    <property type="project" value="TreeGrafter"/>
</dbReference>
<dbReference type="GO" id="GO:0098887">
    <property type="term" value="P:neurotransmitter receptor transport, endosome to postsynaptic membrane"/>
    <property type="evidence" value="ECO:0007669"/>
    <property type="project" value="TreeGrafter"/>
</dbReference>
<feature type="compositionally biased region" description="Low complexity" evidence="3">
    <location>
        <begin position="775"/>
        <end position="791"/>
    </location>
</feature>